<keyword evidence="5" id="KW-0736">Signalosome</keyword>
<dbReference type="InterPro" id="IPR045135">
    <property type="entry name" value="Rpn7_N"/>
</dbReference>
<evidence type="ECO:0000256" key="1">
    <source>
        <dbReference type="ARBA" id="ARBA00004123"/>
    </source>
</evidence>
<proteinExistence type="inferred from homology"/>
<keyword evidence="4" id="KW-0963">Cytoplasm</keyword>
<dbReference type="EMBL" id="MCFH01000004">
    <property type="protein sequence ID" value="ORX58618.1"/>
    <property type="molecule type" value="Genomic_DNA"/>
</dbReference>
<accession>A0A1Y1VLH5</accession>
<dbReference type="GO" id="GO:0005737">
    <property type="term" value="C:cytoplasm"/>
    <property type="evidence" value="ECO:0007669"/>
    <property type="project" value="UniProtKB-SubCell"/>
</dbReference>
<evidence type="ECO:0000256" key="2">
    <source>
        <dbReference type="ARBA" id="ARBA00004496"/>
    </source>
</evidence>
<protein>
    <submittedName>
        <fullName evidence="8">PCI-domain-containing protein</fullName>
    </submittedName>
</protein>
<dbReference type="SMART" id="SM00088">
    <property type="entry name" value="PINT"/>
    <property type="match status" value="1"/>
</dbReference>
<dbReference type="AlphaFoldDB" id="A0A1Y1VLH5"/>
<comment type="similarity">
    <text evidence="3">Belongs to the CSN1 family.</text>
</comment>
<gene>
    <name evidence="8" type="ORF">BCR36DRAFT_318227</name>
</gene>
<reference evidence="8 9" key="1">
    <citation type="submission" date="2016-08" db="EMBL/GenBank/DDBJ databases">
        <title>Genomes of anaerobic fungi encode conserved fungal cellulosomes for biomass hydrolysis.</title>
        <authorList>
            <consortium name="DOE Joint Genome Institute"/>
            <person name="Haitjema C.H."/>
            <person name="Gilmore S.P."/>
            <person name="Henske J.K."/>
            <person name="Solomon K.V."/>
            <person name="De Groot R."/>
            <person name="Kuo A."/>
            <person name="Mondo S.J."/>
            <person name="Salamov A.A."/>
            <person name="Labutti K."/>
            <person name="Zhao Z."/>
            <person name="Chiniquy J."/>
            <person name="Barry K."/>
            <person name="Brewer H.M."/>
            <person name="Purvine S.O."/>
            <person name="Wright A.T."/>
            <person name="Boxma B."/>
            <person name="Van Alen T."/>
            <person name="Hackstein J.H."/>
            <person name="Baker S.E."/>
            <person name="Grigoriev I.V."/>
            <person name="O'Malley M.A."/>
        </authorList>
    </citation>
    <scope>NUCLEOTIDE SEQUENCE [LARGE SCALE GENOMIC DNA]</scope>
    <source>
        <strain evidence="9">finn</strain>
    </source>
</reference>
<feature type="domain" description="PCI" evidence="7">
    <location>
        <begin position="215"/>
        <end position="389"/>
    </location>
</feature>
<dbReference type="InterPro" id="IPR036390">
    <property type="entry name" value="WH_DNA-bd_sf"/>
</dbReference>
<dbReference type="Pfam" id="PF01399">
    <property type="entry name" value="PCI"/>
    <property type="match status" value="1"/>
</dbReference>
<keyword evidence="6" id="KW-0539">Nucleus</keyword>
<dbReference type="GO" id="GO:0008180">
    <property type="term" value="C:COP9 signalosome"/>
    <property type="evidence" value="ECO:0007669"/>
    <property type="project" value="UniProtKB-KW"/>
</dbReference>
<evidence type="ECO:0000313" key="9">
    <source>
        <dbReference type="Proteomes" id="UP000193719"/>
    </source>
</evidence>
<dbReference type="PANTHER" id="PTHR14145">
    <property type="entry name" value="26S PROTESOME SUBUNIT 6"/>
    <property type="match status" value="1"/>
</dbReference>
<evidence type="ECO:0000256" key="4">
    <source>
        <dbReference type="ARBA" id="ARBA00022490"/>
    </source>
</evidence>
<evidence type="ECO:0000259" key="7">
    <source>
        <dbReference type="PROSITE" id="PS50250"/>
    </source>
</evidence>
<dbReference type="Pfam" id="PF10602">
    <property type="entry name" value="RPN7"/>
    <property type="match status" value="1"/>
</dbReference>
<dbReference type="PANTHER" id="PTHR14145:SF2">
    <property type="entry name" value="COP9 SIGNALOSOME COMPLEX SUBUNIT 1"/>
    <property type="match status" value="1"/>
</dbReference>
<keyword evidence="9" id="KW-1185">Reference proteome</keyword>
<evidence type="ECO:0000256" key="5">
    <source>
        <dbReference type="ARBA" id="ARBA00022790"/>
    </source>
</evidence>
<comment type="subcellular location">
    <subcellularLocation>
        <location evidence="2">Cytoplasm</location>
    </subcellularLocation>
    <subcellularLocation>
        <location evidence="1">Nucleus</location>
    </subcellularLocation>
</comment>
<dbReference type="PROSITE" id="PS50250">
    <property type="entry name" value="PCI"/>
    <property type="match status" value="1"/>
</dbReference>
<comment type="caution">
    <text evidence="8">The sequence shown here is derived from an EMBL/GenBank/DDBJ whole genome shotgun (WGS) entry which is preliminary data.</text>
</comment>
<dbReference type="SUPFAM" id="SSF46785">
    <property type="entry name" value="Winged helix' DNA-binding domain"/>
    <property type="match status" value="1"/>
</dbReference>
<name>A0A1Y1VLH5_9FUNG</name>
<sequence length="447" mass="52314">MEIDKMNIDDNEVHPTDSKYKSFDLENYAANYKGRNRINRLIFIANSCNQLSVQALKLLLKYIKEDTYDINNYLKYQEKYQNITNDPTIDIEWTEKVKKLINEEQKKIDSSVTPTNDIDLKRENIRLLNKMQGDLCYKCGNIKDAQKYYNKNKDFSNTSQHLIETYVDLIKTYFDQLDEMNVKTYITKIESKTSETKKNTDLKNIMKCYTGLCNVRQKNYKSAARIFTEIDIELNDINPEIIAPNDIAIYGGLCALVAFTRSELKNKVIENTKFKTFLELEPQILDLIKAFYNSKYITMLEILDSIKSSLLLDIHLKAHVEDLYKIINEKAFVQYFSPFQTVDMNKMAKSFNMSVTELQEKLVKLIASNSIKARIDSHNKILYAKRADQRNNLFRKTLKLGEENKQIINDLLLRMKMEEKKMIVTKNNNENKIQGQLHLQVRPGNLS</sequence>
<dbReference type="Proteomes" id="UP000193719">
    <property type="component" value="Unassembled WGS sequence"/>
</dbReference>
<dbReference type="OrthoDB" id="422427at2759"/>
<evidence type="ECO:0000256" key="3">
    <source>
        <dbReference type="ARBA" id="ARBA00008793"/>
    </source>
</evidence>
<dbReference type="InterPro" id="IPR000717">
    <property type="entry name" value="PCI_dom"/>
</dbReference>
<evidence type="ECO:0000256" key="6">
    <source>
        <dbReference type="ARBA" id="ARBA00023242"/>
    </source>
</evidence>
<organism evidence="8 9">
    <name type="scientific">Piromyces finnis</name>
    <dbReference type="NCBI Taxonomy" id="1754191"/>
    <lineage>
        <taxon>Eukaryota</taxon>
        <taxon>Fungi</taxon>
        <taxon>Fungi incertae sedis</taxon>
        <taxon>Chytridiomycota</taxon>
        <taxon>Chytridiomycota incertae sedis</taxon>
        <taxon>Neocallimastigomycetes</taxon>
        <taxon>Neocallimastigales</taxon>
        <taxon>Neocallimastigaceae</taxon>
        <taxon>Piromyces</taxon>
    </lineage>
</organism>
<dbReference type="InterPro" id="IPR019585">
    <property type="entry name" value="Rpn7/CSN1"/>
</dbReference>
<dbReference type="STRING" id="1754191.A0A1Y1VLH5"/>
<evidence type="ECO:0000313" key="8">
    <source>
        <dbReference type="EMBL" id="ORX58618.1"/>
    </source>
</evidence>
<reference evidence="8 9" key="2">
    <citation type="submission" date="2016-08" db="EMBL/GenBank/DDBJ databases">
        <title>Pervasive Adenine N6-methylation of Active Genes in Fungi.</title>
        <authorList>
            <consortium name="DOE Joint Genome Institute"/>
            <person name="Mondo S.J."/>
            <person name="Dannebaum R.O."/>
            <person name="Kuo R.C."/>
            <person name="Labutti K."/>
            <person name="Haridas S."/>
            <person name="Kuo A."/>
            <person name="Salamov A."/>
            <person name="Ahrendt S.R."/>
            <person name="Lipzen A."/>
            <person name="Sullivan W."/>
            <person name="Andreopoulos W.B."/>
            <person name="Clum A."/>
            <person name="Lindquist E."/>
            <person name="Daum C."/>
            <person name="Ramamoorthy G.K."/>
            <person name="Gryganskyi A."/>
            <person name="Culley D."/>
            <person name="Magnuson J.K."/>
            <person name="James T.Y."/>
            <person name="O'Malley M.A."/>
            <person name="Stajich J.E."/>
            <person name="Spatafora J.W."/>
            <person name="Visel A."/>
            <person name="Grigoriev I.V."/>
        </authorList>
    </citation>
    <scope>NUCLEOTIDE SEQUENCE [LARGE SCALE GENOMIC DNA]</scope>
    <source>
        <strain evidence="9">finn</strain>
    </source>
</reference>
<dbReference type="Gene3D" id="1.25.40.570">
    <property type="match status" value="1"/>
</dbReference>